<keyword evidence="3" id="KW-1185">Reference proteome</keyword>
<protein>
    <submittedName>
        <fullName evidence="2">Uncharacterized protein</fullName>
    </submittedName>
</protein>
<dbReference type="Proteomes" id="UP001189429">
    <property type="component" value="Unassembled WGS sequence"/>
</dbReference>
<evidence type="ECO:0000256" key="1">
    <source>
        <dbReference type="SAM" id="MobiDB-lite"/>
    </source>
</evidence>
<reference evidence="2" key="1">
    <citation type="submission" date="2023-10" db="EMBL/GenBank/DDBJ databases">
        <authorList>
            <person name="Chen Y."/>
            <person name="Shah S."/>
            <person name="Dougan E. K."/>
            <person name="Thang M."/>
            <person name="Chan C."/>
        </authorList>
    </citation>
    <scope>NUCLEOTIDE SEQUENCE [LARGE SCALE GENOMIC DNA]</scope>
</reference>
<gene>
    <name evidence="2" type="ORF">PCOR1329_LOCUS13610</name>
</gene>
<name>A0ABN9QRY0_9DINO</name>
<sequence length="248" mass="26921">MLLDGRPAARGELAWPVSQSLPAGFSRSLFFAQAANQARLDLRPSLSRSSRLSDRGPPPLAMGNPDAGATLGHCMYAGNAGIVGPRVPRVQAALLDAQKDVEGDRLKFHEVELLPEGGRALGRFVDGRRSATRPTKGFRCLLKRRKVAGWQLKMASGHVTFMALVRREVLPIFHAAYAFVSQSCRACSVLWPAASDVRVELDQACSDSETVAGVGRISELSRRRHGAGLARQHAFERAGFLMYSKTGQ</sequence>
<evidence type="ECO:0000313" key="3">
    <source>
        <dbReference type="Proteomes" id="UP001189429"/>
    </source>
</evidence>
<proteinExistence type="predicted"/>
<feature type="region of interest" description="Disordered" evidence="1">
    <location>
        <begin position="42"/>
        <end position="65"/>
    </location>
</feature>
<accession>A0ABN9QRY0</accession>
<feature type="non-terminal residue" evidence="2">
    <location>
        <position position="248"/>
    </location>
</feature>
<comment type="caution">
    <text evidence="2">The sequence shown here is derived from an EMBL/GenBank/DDBJ whole genome shotgun (WGS) entry which is preliminary data.</text>
</comment>
<dbReference type="EMBL" id="CAUYUJ010004024">
    <property type="protein sequence ID" value="CAK0807852.1"/>
    <property type="molecule type" value="Genomic_DNA"/>
</dbReference>
<evidence type="ECO:0000313" key="2">
    <source>
        <dbReference type="EMBL" id="CAK0807852.1"/>
    </source>
</evidence>
<organism evidence="2 3">
    <name type="scientific">Prorocentrum cordatum</name>
    <dbReference type="NCBI Taxonomy" id="2364126"/>
    <lineage>
        <taxon>Eukaryota</taxon>
        <taxon>Sar</taxon>
        <taxon>Alveolata</taxon>
        <taxon>Dinophyceae</taxon>
        <taxon>Prorocentrales</taxon>
        <taxon>Prorocentraceae</taxon>
        <taxon>Prorocentrum</taxon>
    </lineage>
</organism>